<evidence type="ECO:0000313" key="14">
    <source>
        <dbReference type="Proteomes" id="UP000032160"/>
    </source>
</evidence>
<dbReference type="AlphaFoldDB" id="X5MKJ1"/>
<proteinExistence type="inferred from homology"/>
<dbReference type="SUPFAM" id="SSF52833">
    <property type="entry name" value="Thioredoxin-like"/>
    <property type="match status" value="1"/>
</dbReference>
<dbReference type="PANTHER" id="PTHR42801:SF7">
    <property type="entry name" value="SLL1159 PROTEIN"/>
    <property type="match status" value="1"/>
</dbReference>
<evidence type="ECO:0000256" key="3">
    <source>
        <dbReference type="ARBA" id="ARBA00022559"/>
    </source>
</evidence>
<keyword evidence="14" id="KW-1185">Reference proteome</keyword>
<organism evidence="13 14">
    <name type="scientific">Candidatus Phaeomarinibacter ectocarpi</name>
    <dbReference type="NCBI Taxonomy" id="1458461"/>
    <lineage>
        <taxon>Bacteria</taxon>
        <taxon>Pseudomonadati</taxon>
        <taxon>Pseudomonadota</taxon>
        <taxon>Alphaproteobacteria</taxon>
        <taxon>Hyphomicrobiales</taxon>
        <taxon>Parvibaculaceae</taxon>
        <taxon>Candidatus Phaeomarinibacter</taxon>
    </lineage>
</organism>
<dbReference type="GO" id="GO:0045454">
    <property type="term" value="P:cell redox homeostasis"/>
    <property type="evidence" value="ECO:0007669"/>
    <property type="project" value="TreeGrafter"/>
</dbReference>
<dbReference type="RefSeq" id="WP_043949522.1">
    <property type="nucleotide sequence ID" value="NZ_HG966617.1"/>
</dbReference>
<dbReference type="HOGENOM" id="CLU_042529_5_0_5"/>
<dbReference type="KEGG" id="pect:BN1012_Phect406"/>
<comment type="function">
    <text evidence="1">Thiol-specific peroxidase that catalyzes the reduction of hydrogen peroxide and organic hydroperoxides to water and alcohols, respectively. Plays a role in cell protection against oxidative stress by detoxifying peroxides and as sensor of hydrogen peroxide-mediated signaling events.</text>
</comment>
<dbReference type="EMBL" id="HG966617">
    <property type="protein sequence ID" value="CDO58620.1"/>
    <property type="molecule type" value="Genomic_DNA"/>
</dbReference>
<dbReference type="InterPro" id="IPR000866">
    <property type="entry name" value="AhpC/TSA"/>
</dbReference>
<feature type="domain" description="Thioredoxin" evidence="12">
    <location>
        <begin position="43"/>
        <end position="216"/>
    </location>
</feature>
<sequence length="217" mass="23018">MSLQTLLEETRAGASKRIPEEALAVMRAADEELVAKGVGQNALKVGDTLPDATFTSATGDTVQMSNLLANGPLIINFYRGGWCPYCNFELKAYQDILGDITALGAQLVAVTPEKPDNSLSTTEKNALTFPVLTDNENAFAKALGIAFELPKPLQELYGKFGMDLPGLNAGSGWSLPIPATFVVDANGKIVLADVDVNYTRRLEPSDALTALKASVAA</sequence>
<keyword evidence="5" id="KW-0560">Oxidoreductase</keyword>
<keyword evidence="3" id="KW-0575">Peroxidase</keyword>
<dbReference type="GO" id="GO:0005737">
    <property type="term" value="C:cytoplasm"/>
    <property type="evidence" value="ECO:0007669"/>
    <property type="project" value="TreeGrafter"/>
</dbReference>
<evidence type="ECO:0000259" key="12">
    <source>
        <dbReference type="PROSITE" id="PS51352"/>
    </source>
</evidence>
<evidence type="ECO:0000256" key="7">
    <source>
        <dbReference type="ARBA" id="ARBA00023284"/>
    </source>
</evidence>
<evidence type="ECO:0000256" key="8">
    <source>
        <dbReference type="ARBA" id="ARBA00032824"/>
    </source>
</evidence>
<evidence type="ECO:0000256" key="5">
    <source>
        <dbReference type="ARBA" id="ARBA00023002"/>
    </source>
</evidence>
<dbReference type="InterPro" id="IPR036249">
    <property type="entry name" value="Thioredoxin-like_sf"/>
</dbReference>
<evidence type="ECO:0000256" key="10">
    <source>
        <dbReference type="ARBA" id="ARBA00042639"/>
    </source>
</evidence>
<evidence type="ECO:0000256" key="1">
    <source>
        <dbReference type="ARBA" id="ARBA00003330"/>
    </source>
</evidence>
<dbReference type="PANTHER" id="PTHR42801">
    <property type="entry name" value="THIOREDOXIN-DEPENDENT PEROXIDE REDUCTASE"/>
    <property type="match status" value="1"/>
</dbReference>
<dbReference type="InterPro" id="IPR050924">
    <property type="entry name" value="Peroxiredoxin_BCP/PrxQ"/>
</dbReference>
<evidence type="ECO:0000256" key="11">
    <source>
        <dbReference type="ARBA" id="ARBA00049091"/>
    </source>
</evidence>
<evidence type="ECO:0000256" key="6">
    <source>
        <dbReference type="ARBA" id="ARBA00023157"/>
    </source>
</evidence>
<comment type="similarity">
    <text evidence="9">Belongs to the peroxiredoxin family. BCP/PrxQ subfamily.</text>
</comment>
<dbReference type="EC" id="1.11.1.24" evidence="2"/>
<dbReference type="Proteomes" id="UP000032160">
    <property type="component" value="Chromosome I"/>
</dbReference>
<dbReference type="STRING" id="1458461.BN1012_Phect406"/>
<evidence type="ECO:0000256" key="4">
    <source>
        <dbReference type="ARBA" id="ARBA00022862"/>
    </source>
</evidence>
<keyword evidence="7" id="KW-0676">Redox-active center</keyword>
<dbReference type="GO" id="GO:0008379">
    <property type="term" value="F:thioredoxin peroxidase activity"/>
    <property type="evidence" value="ECO:0007669"/>
    <property type="project" value="TreeGrafter"/>
</dbReference>
<name>X5MKJ1_9HYPH</name>
<protein>
    <recommendedName>
        <fullName evidence="2">thioredoxin-dependent peroxiredoxin</fullName>
        <ecNumber evidence="2">1.11.1.24</ecNumber>
    </recommendedName>
    <alternativeName>
        <fullName evidence="8">Thioredoxin peroxidase</fullName>
    </alternativeName>
    <alternativeName>
        <fullName evidence="10">Thioredoxin-dependent peroxiredoxin Bcp</fullName>
    </alternativeName>
</protein>
<dbReference type="PROSITE" id="PS51352">
    <property type="entry name" value="THIOREDOXIN_2"/>
    <property type="match status" value="1"/>
</dbReference>
<dbReference type="Gene3D" id="3.40.30.10">
    <property type="entry name" value="Glutaredoxin"/>
    <property type="match status" value="1"/>
</dbReference>
<accession>X5MKJ1</accession>
<dbReference type="Pfam" id="PF00578">
    <property type="entry name" value="AhpC-TSA"/>
    <property type="match status" value="1"/>
</dbReference>
<dbReference type="GO" id="GO:0034599">
    <property type="term" value="P:cellular response to oxidative stress"/>
    <property type="evidence" value="ECO:0007669"/>
    <property type="project" value="TreeGrafter"/>
</dbReference>
<dbReference type="CDD" id="cd02970">
    <property type="entry name" value="PRX_like2"/>
    <property type="match status" value="1"/>
</dbReference>
<comment type="catalytic activity">
    <reaction evidence="11">
        <text>a hydroperoxide + [thioredoxin]-dithiol = an alcohol + [thioredoxin]-disulfide + H2O</text>
        <dbReference type="Rhea" id="RHEA:62620"/>
        <dbReference type="Rhea" id="RHEA-COMP:10698"/>
        <dbReference type="Rhea" id="RHEA-COMP:10700"/>
        <dbReference type="ChEBI" id="CHEBI:15377"/>
        <dbReference type="ChEBI" id="CHEBI:29950"/>
        <dbReference type="ChEBI" id="CHEBI:30879"/>
        <dbReference type="ChEBI" id="CHEBI:35924"/>
        <dbReference type="ChEBI" id="CHEBI:50058"/>
        <dbReference type="EC" id="1.11.1.24"/>
    </reaction>
</comment>
<evidence type="ECO:0000256" key="2">
    <source>
        <dbReference type="ARBA" id="ARBA00013017"/>
    </source>
</evidence>
<evidence type="ECO:0000313" key="13">
    <source>
        <dbReference type="EMBL" id="CDO58620.1"/>
    </source>
</evidence>
<keyword evidence="6" id="KW-1015">Disulfide bond</keyword>
<reference evidence="13 14" key="1">
    <citation type="journal article" date="2014" name="Front. Genet.">
        <title>Genome and metabolic network of "Candidatus Phaeomarinobacter ectocarpi" Ec32, a new candidate genus of Alphaproteobacteria frequently associated with brown algae.</title>
        <authorList>
            <person name="Dittami S.M."/>
            <person name="Barbeyron T."/>
            <person name="Boyen C."/>
            <person name="Cambefort J."/>
            <person name="Collet G."/>
            <person name="Delage L."/>
            <person name="Gobet A."/>
            <person name="Groisillier A."/>
            <person name="Leblanc C."/>
            <person name="Michel G."/>
            <person name="Scornet D."/>
            <person name="Siegel A."/>
            <person name="Tapia J.E."/>
            <person name="Tonon T."/>
        </authorList>
    </citation>
    <scope>NUCLEOTIDE SEQUENCE [LARGE SCALE GENOMIC DNA]</scope>
    <source>
        <strain evidence="13 14">Ec32</strain>
    </source>
</reference>
<keyword evidence="4" id="KW-0049">Antioxidant</keyword>
<gene>
    <name evidence="13" type="ORF">BN1012_Phect406</name>
</gene>
<evidence type="ECO:0000256" key="9">
    <source>
        <dbReference type="ARBA" id="ARBA00038489"/>
    </source>
</evidence>
<dbReference type="InterPro" id="IPR013766">
    <property type="entry name" value="Thioredoxin_domain"/>
</dbReference>
<dbReference type="OrthoDB" id="9809746at2"/>